<keyword evidence="2" id="KW-1185">Reference proteome</keyword>
<reference evidence="1" key="1">
    <citation type="submission" date="2023-07" db="EMBL/GenBank/DDBJ databases">
        <title>Sorghum-associated microbial communities from plants grown in Nebraska, USA.</title>
        <authorList>
            <person name="Schachtman D."/>
        </authorList>
    </citation>
    <scope>NUCLEOTIDE SEQUENCE</scope>
    <source>
        <strain evidence="1">2697</strain>
    </source>
</reference>
<dbReference type="EMBL" id="JAVDTF010000003">
    <property type="protein sequence ID" value="MDR6785231.1"/>
    <property type="molecule type" value="Genomic_DNA"/>
</dbReference>
<comment type="caution">
    <text evidence="1">The sequence shown here is derived from an EMBL/GenBank/DDBJ whole genome shotgun (WGS) entry which is preliminary data.</text>
</comment>
<gene>
    <name evidence="1" type="ORF">J2X78_003805</name>
</gene>
<name>A0ACC6L175_9SPHI</name>
<evidence type="ECO:0000313" key="2">
    <source>
        <dbReference type="Proteomes" id="UP001246858"/>
    </source>
</evidence>
<sequence length="374" mass="41390">MKNLLSILIVLPFMAVAQKPFSINGNVKYLKNGDKIYLAYTADAKQLFDSALVNNGFFKFNGTISEPASAYLFLNINPYVTRPKSGEELDMLSFFVEPGQLNLSATDSLQNSVVSGGPINADYVKLKALAKPFDEKNKSLSARYTKLSEEPQQDKKAMEGIAEAYSKNELEKLAIKRSFVQKNPPSYLTLQLLLELMDNAEYLSEVKKSFNALHPELKATALGKSLAEKISASEKTAIGVTAMDFEQNDVNGQPVKLSDFKGKYVLLDFWASWCGPCRQENPHVVAAFQKYKDKGFTVLGVSADKDKAAWVKAIADDQLAWTQVCDLTGDNPVLRQYNIEGIPSNFLIDPTGKIVASALRGDALEKKLKEIFTK</sequence>
<dbReference type="Proteomes" id="UP001246858">
    <property type="component" value="Unassembled WGS sequence"/>
</dbReference>
<organism evidence="1 2">
    <name type="scientific">Pedobacter africanus</name>
    <dbReference type="NCBI Taxonomy" id="151894"/>
    <lineage>
        <taxon>Bacteria</taxon>
        <taxon>Pseudomonadati</taxon>
        <taxon>Bacteroidota</taxon>
        <taxon>Sphingobacteriia</taxon>
        <taxon>Sphingobacteriales</taxon>
        <taxon>Sphingobacteriaceae</taxon>
        <taxon>Pedobacter</taxon>
    </lineage>
</organism>
<proteinExistence type="predicted"/>
<protein>
    <submittedName>
        <fullName evidence="1">Peroxiredoxin</fullName>
    </submittedName>
</protein>
<evidence type="ECO:0000313" key="1">
    <source>
        <dbReference type="EMBL" id="MDR6785231.1"/>
    </source>
</evidence>
<accession>A0ACC6L175</accession>